<comment type="subcellular location">
    <subcellularLocation>
        <location evidence="2 18">Mitochondrion inner membrane</location>
        <topology evidence="2 18">Multi-pass membrane protein</topology>
    </subcellularLocation>
</comment>
<feature type="transmembrane region" description="Helical" evidence="18">
    <location>
        <begin position="58"/>
        <end position="78"/>
    </location>
</feature>
<dbReference type="PRINTS" id="PR01436">
    <property type="entry name" value="NADHDHGNASE2"/>
</dbReference>
<evidence type="ECO:0000259" key="19">
    <source>
        <dbReference type="Pfam" id="PF00361"/>
    </source>
</evidence>
<keyword evidence="7 18" id="KW-0679">Respiratory chain</keyword>
<evidence type="ECO:0000313" key="20">
    <source>
        <dbReference type="EMBL" id="QHD19778.1"/>
    </source>
</evidence>
<evidence type="ECO:0000256" key="10">
    <source>
        <dbReference type="ARBA" id="ARBA00022967"/>
    </source>
</evidence>
<feature type="transmembrane region" description="Helical" evidence="18">
    <location>
        <begin position="196"/>
        <end position="216"/>
    </location>
</feature>
<dbReference type="EMBL" id="MN053056">
    <property type="protein sequence ID" value="QHD19778.1"/>
    <property type="molecule type" value="Genomic_DNA"/>
</dbReference>
<dbReference type="InterPro" id="IPR050175">
    <property type="entry name" value="Complex_I_Subunit_2"/>
</dbReference>
<feature type="transmembrane region" description="Helical" evidence="18">
    <location>
        <begin position="132"/>
        <end position="160"/>
    </location>
</feature>
<dbReference type="InterPro" id="IPR003917">
    <property type="entry name" value="NADH_UbQ_OxRdtase_chain2"/>
</dbReference>
<feature type="transmembrane region" description="Helical" evidence="18">
    <location>
        <begin position="172"/>
        <end position="190"/>
    </location>
</feature>
<evidence type="ECO:0000256" key="4">
    <source>
        <dbReference type="ARBA" id="ARBA00012944"/>
    </source>
</evidence>
<feature type="domain" description="NADH:quinone oxidoreductase/Mrp antiporter transmembrane" evidence="19">
    <location>
        <begin position="22"/>
        <end position="283"/>
    </location>
</feature>
<evidence type="ECO:0000256" key="12">
    <source>
        <dbReference type="ARBA" id="ARBA00022989"/>
    </source>
</evidence>
<evidence type="ECO:0000256" key="2">
    <source>
        <dbReference type="ARBA" id="ARBA00004448"/>
    </source>
</evidence>
<sequence length="335" mass="39599">MKLMKMTFMMIMILGTLISISAYSWINIWIGLEMNLLAFIPLISSDNLKSSSEVALKYFLVQVTASMIILFSFIYSFYQLGNINNLNYTSLFLFNSAIFMKMGAAPFHMWYPKVAVGLSWMNLLILMTWQKIAPMILIMYNFNMNTYFCMIILISMTISGLKGWNQTNVKKILALSSINHIGWMMAMMFLNQSLWIFYFIVYMFITTNLVIVLNKYEINNLNELFMLYNSNKSTKFFFFMNLFSLGGIPPFLGFFPKWMVIKILMENEMYLLAFLMIFLTLLSLYIYMRMILQPMILKISSKKNYFKNSSTHFIYLMNWMNMLGLMFFTIMFNIY</sequence>
<dbReference type="InterPro" id="IPR001750">
    <property type="entry name" value="ND/Mrp_TM"/>
</dbReference>
<evidence type="ECO:0000256" key="15">
    <source>
        <dbReference type="ARBA" id="ARBA00023128"/>
    </source>
</evidence>
<name>A0A6B9ML27_9CUCU</name>
<keyword evidence="11 18" id="KW-0249">Electron transport</keyword>
<organism evidence="20">
    <name type="scientific">Coelophora saucia</name>
    <dbReference type="NCBI Taxonomy" id="2678938"/>
    <lineage>
        <taxon>Eukaryota</taxon>
        <taxon>Metazoa</taxon>
        <taxon>Ecdysozoa</taxon>
        <taxon>Arthropoda</taxon>
        <taxon>Hexapoda</taxon>
        <taxon>Insecta</taxon>
        <taxon>Pterygota</taxon>
        <taxon>Neoptera</taxon>
        <taxon>Endopterygota</taxon>
        <taxon>Coleoptera</taxon>
        <taxon>Polyphaga</taxon>
        <taxon>Cucujiformia</taxon>
        <taxon>Coccinelloidea</taxon>
        <taxon>Coccinellidae</taxon>
        <taxon>Coccinellinae</taxon>
        <taxon>Coccinellini</taxon>
        <taxon>Coelophora</taxon>
    </lineage>
</organism>
<proteinExistence type="inferred from homology"/>
<keyword evidence="8 18" id="KW-0812">Transmembrane</keyword>
<accession>A0A6B9ML27</accession>
<evidence type="ECO:0000256" key="13">
    <source>
        <dbReference type="ARBA" id="ARBA00023027"/>
    </source>
</evidence>
<feature type="transmembrane region" description="Helical" evidence="18">
    <location>
        <begin position="236"/>
        <end position="258"/>
    </location>
</feature>
<evidence type="ECO:0000256" key="3">
    <source>
        <dbReference type="ARBA" id="ARBA00007012"/>
    </source>
</evidence>
<keyword evidence="15 18" id="KW-0496">Mitochondrion</keyword>
<evidence type="ECO:0000256" key="17">
    <source>
        <dbReference type="ARBA" id="ARBA00049551"/>
    </source>
</evidence>
<keyword evidence="10 18" id="KW-1278">Translocase</keyword>
<geneLocation type="mitochondrion" evidence="20"/>
<keyword evidence="14 18" id="KW-0830">Ubiquinone</keyword>
<keyword evidence="16 18" id="KW-0472">Membrane</keyword>
<dbReference type="AlphaFoldDB" id="A0A6B9ML27"/>
<evidence type="ECO:0000256" key="18">
    <source>
        <dbReference type="RuleBase" id="RU003403"/>
    </source>
</evidence>
<comment type="function">
    <text evidence="18">Core subunit of the mitochondrial membrane respiratory chain NADH dehydrogenase (Complex I) which catalyzes electron transfer from NADH through the respiratory chain, using ubiquinone as an electron acceptor. Essential for the catalytic activity and assembly of complex I.</text>
</comment>
<dbReference type="PANTHER" id="PTHR46552">
    <property type="entry name" value="NADH-UBIQUINONE OXIDOREDUCTASE CHAIN 2"/>
    <property type="match status" value="1"/>
</dbReference>
<dbReference type="EC" id="7.1.1.2" evidence="4 18"/>
<keyword evidence="9 18" id="KW-0999">Mitochondrion inner membrane</keyword>
<evidence type="ECO:0000256" key="7">
    <source>
        <dbReference type="ARBA" id="ARBA00022660"/>
    </source>
</evidence>
<dbReference type="GO" id="GO:0008137">
    <property type="term" value="F:NADH dehydrogenase (ubiquinone) activity"/>
    <property type="evidence" value="ECO:0007669"/>
    <property type="project" value="UniProtKB-EC"/>
</dbReference>
<dbReference type="GO" id="GO:0006120">
    <property type="term" value="P:mitochondrial electron transport, NADH to ubiquinone"/>
    <property type="evidence" value="ECO:0007669"/>
    <property type="project" value="InterPro"/>
</dbReference>
<dbReference type="PANTHER" id="PTHR46552:SF1">
    <property type="entry name" value="NADH-UBIQUINONE OXIDOREDUCTASE CHAIN 2"/>
    <property type="match status" value="1"/>
</dbReference>
<comment type="catalytic activity">
    <reaction evidence="17 18">
        <text>a ubiquinone + NADH + 5 H(+)(in) = a ubiquinol + NAD(+) + 4 H(+)(out)</text>
        <dbReference type="Rhea" id="RHEA:29091"/>
        <dbReference type="Rhea" id="RHEA-COMP:9565"/>
        <dbReference type="Rhea" id="RHEA-COMP:9566"/>
        <dbReference type="ChEBI" id="CHEBI:15378"/>
        <dbReference type="ChEBI" id="CHEBI:16389"/>
        <dbReference type="ChEBI" id="CHEBI:17976"/>
        <dbReference type="ChEBI" id="CHEBI:57540"/>
        <dbReference type="ChEBI" id="CHEBI:57945"/>
        <dbReference type="EC" id="7.1.1.2"/>
    </reaction>
</comment>
<comment type="function">
    <text evidence="1">Core subunit of the mitochondrial membrane respiratory chain NADH dehydrogenase (Complex I) that is believed to belong to the minimal assembly required for catalysis. Complex I functions in the transfer of electrons from NADH to the respiratory chain. The immediate electron acceptor for the enzyme is believed to be ubiquinone.</text>
</comment>
<reference evidence="20" key="1">
    <citation type="journal article" date="2019" name="Int. J. Biol. Macromol.">
        <title>The mitochondrial genomes of ladybird beetles and implications for evolution and phylogeny.</title>
        <authorList>
            <person name="Song N."/>
            <person name="Li X."/>
            <person name="Yin X."/>
            <person name="Li X."/>
            <person name="Xi Y."/>
        </authorList>
    </citation>
    <scope>NUCLEOTIDE SEQUENCE</scope>
</reference>
<evidence type="ECO:0000256" key="9">
    <source>
        <dbReference type="ARBA" id="ARBA00022792"/>
    </source>
</evidence>
<feature type="transmembrane region" description="Helical" evidence="18">
    <location>
        <begin position="90"/>
        <end position="112"/>
    </location>
</feature>
<feature type="transmembrane region" description="Helical" evidence="18">
    <location>
        <begin position="270"/>
        <end position="292"/>
    </location>
</feature>
<keyword evidence="13 18" id="KW-0520">NAD</keyword>
<gene>
    <name evidence="20" type="primary">nad2</name>
</gene>
<keyword evidence="12 18" id="KW-1133">Transmembrane helix</keyword>
<evidence type="ECO:0000256" key="8">
    <source>
        <dbReference type="ARBA" id="ARBA00022692"/>
    </source>
</evidence>
<evidence type="ECO:0000256" key="6">
    <source>
        <dbReference type="ARBA" id="ARBA00022448"/>
    </source>
</evidence>
<dbReference type="Pfam" id="PF00361">
    <property type="entry name" value="Proton_antipo_M"/>
    <property type="match status" value="1"/>
</dbReference>
<evidence type="ECO:0000256" key="1">
    <source>
        <dbReference type="ARBA" id="ARBA00003257"/>
    </source>
</evidence>
<keyword evidence="6" id="KW-0813">Transport</keyword>
<evidence type="ECO:0000256" key="16">
    <source>
        <dbReference type="ARBA" id="ARBA00023136"/>
    </source>
</evidence>
<feature type="transmembrane region" description="Helical" evidence="18">
    <location>
        <begin position="313"/>
        <end position="334"/>
    </location>
</feature>
<dbReference type="GO" id="GO:0005743">
    <property type="term" value="C:mitochondrial inner membrane"/>
    <property type="evidence" value="ECO:0007669"/>
    <property type="project" value="UniProtKB-SubCell"/>
</dbReference>
<evidence type="ECO:0000256" key="11">
    <source>
        <dbReference type="ARBA" id="ARBA00022982"/>
    </source>
</evidence>
<comment type="similarity">
    <text evidence="3 18">Belongs to the complex I subunit 2 family.</text>
</comment>
<evidence type="ECO:0000256" key="14">
    <source>
        <dbReference type="ARBA" id="ARBA00023075"/>
    </source>
</evidence>
<evidence type="ECO:0000256" key="5">
    <source>
        <dbReference type="ARBA" id="ARBA00021008"/>
    </source>
</evidence>
<protein>
    <recommendedName>
        <fullName evidence="5 18">NADH-ubiquinone oxidoreductase chain 2</fullName>
        <ecNumber evidence="4 18">7.1.1.2</ecNumber>
    </recommendedName>
</protein>